<name>A0A848L538_9ACTN</name>
<dbReference type="Pfam" id="PF00326">
    <property type="entry name" value="Peptidase_S9"/>
    <property type="match status" value="1"/>
</dbReference>
<evidence type="ECO:0000256" key="1">
    <source>
        <dbReference type="ARBA" id="ARBA00008645"/>
    </source>
</evidence>
<dbReference type="GO" id="GO:0008236">
    <property type="term" value="F:serine-type peptidase activity"/>
    <property type="evidence" value="ECO:0007669"/>
    <property type="project" value="InterPro"/>
</dbReference>
<keyword evidence="4" id="KW-1185">Reference proteome</keyword>
<dbReference type="InterPro" id="IPR001375">
    <property type="entry name" value="Peptidase_S9_cat"/>
</dbReference>
<sequence>MFEPIPGKYVWNLSAGLALATGGLIGEVDRTCRPLLDAPADQTEDEATQAFFTSWCSVADTLVELADEDEKLGRRRSAGEKHRRAAVYYQTAERMQAHSYAPRKEAYRKTLASFAKFLELTDQPAQRVEIPYGDTSFPGIFMRADAGDTPAPCVIFFNGLDSTKEQFYGSGTPDELRRRGISTLMVDAPGAGEALRLRGLTAVVESERWAAACIDLLEQRADVDSSLIGMLAWSLGGYYGPRATAFEPRIKFSVAWGANYDWGQVQLRRLANQGDRPVPHYWEHVRWVWGAEDMDEFLQIAPKVTLRGIMDRVRVPFLVVHGEHDRQIPLEYAHNLFDDLVNSPKRELKVFTDREGGVEHCSIDNMPMVRDYICDWIDETVAELKAARVP</sequence>
<evidence type="ECO:0000259" key="2">
    <source>
        <dbReference type="Pfam" id="PF00326"/>
    </source>
</evidence>
<evidence type="ECO:0000313" key="3">
    <source>
        <dbReference type="EMBL" id="NMO03733.1"/>
    </source>
</evidence>
<dbReference type="Proteomes" id="UP000550729">
    <property type="component" value="Unassembled WGS sequence"/>
</dbReference>
<feature type="domain" description="Peptidase S9 prolyl oligopeptidase catalytic" evidence="2">
    <location>
        <begin position="212"/>
        <end position="353"/>
    </location>
</feature>
<reference evidence="3 4" key="1">
    <citation type="submission" date="2020-04" db="EMBL/GenBank/DDBJ databases">
        <title>Gordonia sp. nov. TBRC 11910.</title>
        <authorList>
            <person name="Suriyachadkun C."/>
        </authorList>
    </citation>
    <scope>NUCLEOTIDE SEQUENCE [LARGE SCALE GENOMIC DNA]</scope>
    <source>
        <strain evidence="3 4">TBRC 11910</strain>
    </source>
</reference>
<dbReference type="PANTHER" id="PTHR22946:SF12">
    <property type="entry name" value="CONIDIAL PIGMENT BIOSYNTHESIS PROTEIN AYG1 (AFU_ORTHOLOGUE AFUA_2G17550)"/>
    <property type="match status" value="1"/>
</dbReference>
<dbReference type="RefSeq" id="WP_170196239.1">
    <property type="nucleotide sequence ID" value="NZ_JABBNB010000026.1"/>
</dbReference>
<comment type="similarity">
    <text evidence="1">Belongs to the AB hydrolase superfamily.</text>
</comment>
<accession>A0A848L538</accession>
<comment type="caution">
    <text evidence="3">The sequence shown here is derived from an EMBL/GenBank/DDBJ whole genome shotgun (WGS) entry which is preliminary data.</text>
</comment>
<proteinExistence type="inferred from homology"/>
<dbReference type="PANTHER" id="PTHR22946">
    <property type="entry name" value="DIENELACTONE HYDROLASE DOMAIN-CONTAINING PROTEIN-RELATED"/>
    <property type="match status" value="1"/>
</dbReference>
<gene>
    <name evidence="3" type="ORF">HH308_21175</name>
</gene>
<dbReference type="Gene3D" id="3.40.50.1820">
    <property type="entry name" value="alpha/beta hydrolase"/>
    <property type="match status" value="1"/>
</dbReference>
<dbReference type="InterPro" id="IPR029058">
    <property type="entry name" value="AB_hydrolase_fold"/>
</dbReference>
<dbReference type="GO" id="GO:0006508">
    <property type="term" value="P:proteolysis"/>
    <property type="evidence" value="ECO:0007669"/>
    <property type="project" value="InterPro"/>
</dbReference>
<dbReference type="InterPro" id="IPR050261">
    <property type="entry name" value="FrsA_esterase"/>
</dbReference>
<protein>
    <submittedName>
        <fullName evidence="3">Prolyl oligopeptidase family serine peptidase</fullName>
    </submittedName>
</protein>
<organism evidence="3 4">
    <name type="scientific">Gordonia asplenii</name>
    <dbReference type="NCBI Taxonomy" id="2725283"/>
    <lineage>
        <taxon>Bacteria</taxon>
        <taxon>Bacillati</taxon>
        <taxon>Actinomycetota</taxon>
        <taxon>Actinomycetes</taxon>
        <taxon>Mycobacteriales</taxon>
        <taxon>Gordoniaceae</taxon>
        <taxon>Gordonia</taxon>
    </lineage>
</organism>
<dbReference type="EMBL" id="JABBNB010000026">
    <property type="protein sequence ID" value="NMO03733.1"/>
    <property type="molecule type" value="Genomic_DNA"/>
</dbReference>
<dbReference type="SUPFAM" id="SSF53474">
    <property type="entry name" value="alpha/beta-Hydrolases"/>
    <property type="match status" value="1"/>
</dbReference>
<dbReference type="AlphaFoldDB" id="A0A848L538"/>
<evidence type="ECO:0000313" key="4">
    <source>
        <dbReference type="Proteomes" id="UP000550729"/>
    </source>
</evidence>